<dbReference type="Proteomes" id="UP000237968">
    <property type="component" value="Unassembled WGS sequence"/>
</dbReference>
<protein>
    <submittedName>
        <fullName evidence="2">Uncharacterized protein</fullName>
    </submittedName>
</protein>
<feature type="compositionally biased region" description="Basic residues" evidence="1">
    <location>
        <begin position="51"/>
        <end position="63"/>
    </location>
</feature>
<proteinExistence type="predicted"/>
<evidence type="ECO:0000313" key="3">
    <source>
        <dbReference type="Proteomes" id="UP000237968"/>
    </source>
</evidence>
<name>A0A2S9YFY5_9BACT</name>
<sequence>MDLVNVAATAASLGGSVASNTLANRLERKAIERAERKAVRRKASQAEKALKGKGKGKAGKNNKPKAEKEGRGKGKKEKSGGGRWTCFARSFVLQIQKESPDHVCPLANKRIDGPSMSAGAQGAALIAAKTAFNTLMVRGCKPKHVKCHCTKR</sequence>
<feature type="compositionally biased region" description="Basic and acidic residues" evidence="1">
    <location>
        <begin position="64"/>
        <end position="80"/>
    </location>
</feature>
<dbReference type="AlphaFoldDB" id="A0A2S9YFY5"/>
<dbReference type="RefSeq" id="WP_146155381.1">
    <property type="nucleotide sequence ID" value="NZ_PVNK01000066.1"/>
</dbReference>
<organism evidence="2 3">
    <name type="scientific">Enhygromyxa salina</name>
    <dbReference type="NCBI Taxonomy" id="215803"/>
    <lineage>
        <taxon>Bacteria</taxon>
        <taxon>Pseudomonadati</taxon>
        <taxon>Myxococcota</taxon>
        <taxon>Polyangia</taxon>
        <taxon>Nannocystales</taxon>
        <taxon>Nannocystaceae</taxon>
        <taxon>Enhygromyxa</taxon>
    </lineage>
</organism>
<accession>A0A2S9YFY5</accession>
<reference evidence="2 3" key="1">
    <citation type="submission" date="2018-03" db="EMBL/GenBank/DDBJ databases">
        <title>Draft Genome Sequences of the Obligatory Marine Myxobacteria Enhygromyxa salina SWB005.</title>
        <authorList>
            <person name="Poehlein A."/>
            <person name="Moghaddam J.A."/>
            <person name="Harms H."/>
            <person name="Alanjari M."/>
            <person name="Koenig G.M."/>
            <person name="Daniel R."/>
            <person name="Schaeberle T.F."/>
        </authorList>
    </citation>
    <scope>NUCLEOTIDE SEQUENCE [LARGE SCALE GENOMIC DNA]</scope>
    <source>
        <strain evidence="2 3">SWB005</strain>
    </source>
</reference>
<feature type="region of interest" description="Disordered" evidence="1">
    <location>
        <begin position="35"/>
        <end position="82"/>
    </location>
</feature>
<gene>
    <name evidence="2" type="ORF">ENSA5_11920</name>
</gene>
<dbReference type="EMBL" id="PVNK01000066">
    <property type="protein sequence ID" value="PRQ04009.1"/>
    <property type="molecule type" value="Genomic_DNA"/>
</dbReference>
<comment type="caution">
    <text evidence="2">The sequence shown here is derived from an EMBL/GenBank/DDBJ whole genome shotgun (WGS) entry which is preliminary data.</text>
</comment>
<keyword evidence="3" id="KW-1185">Reference proteome</keyword>
<evidence type="ECO:0000313" key="2">
    <source>
        <dbReference type="EMBL" id="PRQ04009.1"/>
    </source>
</evidence>
<evidence type="ECO:0000256" key="1">
    <source>
        <dbReference type="SAM" id="MobiDB-lite"/>
    </source>
</evidence>